<dbReference type="InterPro" id="IPR003340">
    <property type="entry name" value="B3_DNA-bd"/>
</dbReference>
<evidence type="ECO:0000256" key="4">
    <source>
        <dbReference type="ARBA" id="ARBA00023125"/>
    </source>
</evidence>
<evidence type="ECO:0000256" key="8">
    <source>
        <dbReference type="RuleBase" id="RU004561"/>
    </source>
</evidence>
<accession>A0AAD3P5W9</accession>
<comment type="caution">
    <text evidence="12">The sequence shown here is derived from an EMBL/GenBank/DDBJ whole genome shotgun (WGS) entry which is preliminary data.</text>
</comment>
<dbReference type="AlphaFoldDB" id="A0AAD3P5W9"/>
<keyword evidence="6 8" id="KW-0539">Nucleus</keyword>
<dbReference type="FunFam" id="3.10.20.90:FF:000047">
    <property type="entry name" value="Auxin response factor"/>
    <property type="match status" value="1"/>
</dbReference>
<gene>
    <name evidence="12" type="ORF">Nepgr_002240</name>
</gene>
<feature type="region of interest" description="Disordered" evidence="9">
    <location>
        <begin position="488"/>
        <end position="544"/>
    </location>
</feature>
<dbReference type="Gene3D" id="2.30.30.1040">
    <property type="match status" value="1"/>
</dbReference>
<dbReference type="SUPFAM" id="SSF54277">
    <property type="entry name" value="CAD &amp; PB1 domains"/>
    <property type="match status" value="1"/>
</dbReference>
<dbReference type="PANTHER" id="PTHR31384">
    <property type="entry name" value="AUXIN RESPONSE FACTOR 4-RELATED"/>
    <property type="match status" value="1"/>
</dbReference>
<evidence type="ECO:0000256" key="5">
    <source>
        <dbReference type="ARBA" id="ARBA00023163"/>
    </source>
</evidence>
<dbReference type="InterPro" id="IPR010525">
    <property type="entry name" value="ARF_dom"/>
</dbReference>
<evidence type="ECO:0000256" key="9">
    <source>
        <dbReference type="SAM" id="MobiDB-lite"/>
    </source>
</evidence>
<feature type="domain" description="TF-B3" evidence="10">
    <location>
        <begin position="126"/>
        <end position="228"/>
    </location>
</feature>
<dbReference type="Pfam" id="PF02362">
    <property type="entry name" value="B3"/>
    <property type="match status" value="1"/>
</dbReference>
<feature type="compositionally biased region" description="Polar residues" evidence="9">
    <location>
        <begin position="531"/>
        <end position="540"/>
    </location>
</feature>
<dbReference type="InterPro" id="IPR053793">
    <property type="entry name" value="PB1-like"/>
</dbReference>
<dbReference type="GO" id="GO:0005634">
    <property type="term" value="C:nucleus"/>
    <property type="evidence" value="ECO:0007669"/>
    <property type="project" value="UniProtKB-SubCell"/>
</dbReference>
<dbReference type="SMART" id="SM01019">
    <property type="entry name" value="B3"/>
    <property type="match status" value="1"/>
</dbReference>
<dbReference type="CDD" id="cd10017">
    <property type="entry name" value="B3_DNA"/>
    <property type="match status" value="1"/>
</dbReference>
<evidence type="ECO:0000313" key="12">
    <source>
        <dbReference type="EMBL" id="GMH00401.1"/>
    </source>
</evidence>
<evidence type="ECO:0000256" key="6">
    <source>
        <dbReference type="ARBA" id="ARBA00023242"/>
    </source>
</evidence>
<dbReference type="FunFam" id="2.30.30.1040:FF:000001">
    <property type="entry name" value="Auxin response factor"/>
    <property type="match status" value="1"/>
</dbReference>
<dbReference type="Gene3D" id="2.40.330.10">
    <property type="entry name" value="DNA-binding pseudobarrel domain"/>
    <property type="match status" value="1"/>
</dbReference>
<dbReference type="GO" id="GO:0006355">
    <property type="term" value="P:regulation of DNA-templated transcription"/>
    <property type="evidence" value="ECO:0007669"/>
    <property type="project" value="InterPro"/>
</dbReference>
<dbReference type="InterPro" id="IPR044835">
    <property type="entry name" value="ARF_plant"/>
</dbReference>
<comment type="subunit">
    <text evidence="8">Homodimers and heterodimers.</text>
</comment>
<evidence type="ECO:0000256" key="2">
    <source>
        <dbReference type="ARBA" id="ARBA00007853"/>
    </source>
</evidence>
<dbReference type="GO" id="GO:0009734">
    <property type="term" value="P:auxin-activated signaling pathway"/>
    <property type="evidence" value="ECO:0007669"/>
    <property type="project" value="UniProtKB-KW"/>
</dbReference>
<evidence type="ECO:0000259" key="10">
    <source>
        <dbReference type="PROSITE" id="PS50863"/>
    </source>
</evidence>
<name>A0AAD3P5W9_NEPGR</name>
<protein>
    <recommendedName>
        <fullName evidence="8">Auxin response factor</fullName>
    </recommendedName>
</protein>
<organism evidence="12 13">
    <name type="scientific">Nepenthes gracilis</name>
    <name type="common">Slender pitcher plant</name>
    <dbReference type="NCBI Taxonomy" id="150966"/>
    <lineage>
        <taxon>Eukaryota</taxon>
        <taxon>Viridiplantae</taxon>
        <taxon>Streptophyta</taxon>
        <taxon>Embryophyta</taxon>
        <taxon>Tracheophyta</taxon>
        <taxon>Spermatophyta</taxon>
        <taxon>Magnoliopsida</taxon>
        <taxon>eudicotyledons</taxon>
        <taxon>Gunneridae</taxon>
        <taxon>Pentapetalae</taxon>
        <taxon>Caryophyllales</taxon>
        <taxon>Nepenthaceae</taxon>
        <taxon>Nepenthes</taxon>
    </lineage>
</organism>
<dbReference type="PANTHER" id="PTHR31384:SF1">
    <property type="entry name" value="AUXIN RESPONSE FACTOR 9"/>
    <property type="match status" value="1"/>
</dbReference>
<comment type="function">
    <text evidence="8">Auxin response factors (ARFs) are transcriptional factors that bind specifically to the DNA sequence 5'-TGTCTC-3' found in the auxin-responsive promoter elements (AuxREs).</text>
</comment>
<evidence type="ECO:0000313" key="13">
    <source>
        <dbReference type="Proteomes" id="UP001279734"/>
    </source>
</evidence>
<reference evidence="12" key="1">
    <citation type="submission" date="2023-05" db="EMBL/GenBank/DDBJ databases">
        <title>Nepenthes gracilis genome sequencing.</title>
        <authorList>
            <person name="Fukushima K."/>
        </authorList>
    </citation>
    <scope>NUCLEOTIDE SEQUENCE</scope>
    <source>
        <strain evidence="12">SING2019-196</strain>
    </source>
</reference>
<sequence>MAQTESRRTERLPTGWGSDDLYGELWRACAGPLVDVPRPGERVFYFPQGHMEQLEASTNQELHQQIPLFNLPPKILCRVVHIDLLAERETDEVYAQVTLFPEQDQSEPNSPDPHLPEPLRPKVCSFCKILTASDTSTHGGFSVLRKHATECLPPLDMHQPTPTQELVAKDLHGYEWHFKHIFRGQPRRHLITTGWSTFVTSKRLVAGDAFVFLRGDNGEQRVGVRRHARQQSPMPSYVISNQSMHLGVLATASHAVTTQTYFIVYYKPRSSQFIVGLNKYLEAANHGFAVGMRFNMTFEGEDSPDRKFTGTIVGVGDISPEWLGSKWRSLKIQWDEHATIQRPERVSPWEIEPFVGSILMSPTPPKIVKSKRSRPSDLHIADNLQHGSAQTLDFSSTRNQLDLILPHSPGVSGSTRLLLDTTEESTDTSVQRILSGRPSWGSSKLSGDPDQVVNQRKSGLSLSCRLFGIELKNCVSASLEKELPCSSNDATATLPAVSPKTGKVESVDRWLESSKQPNQAPLNDPGKDKPINQNRLGSTRSRTKVKMQGVAVGRAVDLTALQGYDELTDELEKMFDIKGELQTRKKWAVVFTDDEGNMMLLGDDPWLEFCKMVRKILIYPSEEVKKMSPRNRLPRSSTECEGAAISPDLELKFET</sequence>
<dbReference type="FunFam" id="2.40.330.10:FF:000001">
    <property type="entry name" value="Auxin response factor"/>
    <property type="match status" value="1"/>
</dbReference>
<feature type="region of interest" description="Disordered" evidence="9">
    <location>
        <begin position="629"/>
        <end position="655"/>
    </location>
</feature>
<dbReference type="Proteomes" id="UP001279734">
    <property type="component" value="Unassembled WGS sequence"/>
</dbReference>
<feature type="compositionally biased region" description="Basic and acidic residues" evidence="9">
    <location>
        <begin position="502"/>
        <end position="512"/>
    </location>
</feature>
<keyword evidence="7 8" id="KW-0927">Auxin signaling pathway</keyword>
<comment type="subcellular location">
    <subcellularLocation>
        <location evidence="1 8">Nucleus</location>
    </subcellularLocation>
</comment>
<dbReference type="InterPro" id="IPR033389">
    <property type="entry name" value="AUX/IAA_dom"/>
</dbReference>
<dbReference type="EMBL" id="BSYO01000002">
    <property type="protein sequence ID" value="GMH00401.1"/>
    <property type="molecule type" value="Genomic_DNA"/>
</dbReference>
<evidence type="ECO:0000256" key="1">
    <source>
        <dbReference type="ARBA" id="ARBA00004123"/>
    </source>
</evidence>
<keyword evidence="13" id="KW-1185">Reference proteome</keyword>
<dbReference type="Pfam" id="PF06507">
    <property type="entry name" value="ARF_AD"/>
    <property type="match status" value="1"/>
</dbReference>
<dbReference type="SUPFAM" id="SSF101936">
    <property type="entry name" value="DNA-binding pseudobarrel domain"/>
    <property type="match status" value="1"/>
</dbReference>
<dbReference type="PROSITE" id="PS51745">
    <property type="entry name" value="PB1"/>
    <property type="match status" value="1"/>
</dbReference>
<evidence type="ECO:0000259" key="11">
    <source>
        <dbReference type="PROSITE" id="PS51745"/>
    </source>
</evidence>
<dbReference type="GO" id="GO:0003677">
    <property type="term" value="F:DNA binding"/>
    <property type="evidence" value="ECO:0007669"/>
    <property type="project" value="UniProtKB-KW"/>
</dbReference>
<keyword evidence="5 8" id="KW-0804">Transcription</keyword>
<dbReference type="PROSITE" id="PS50863">
    <property type="entry name" value="B3"/>
    <property type="match status" value="1"/>
</dbReference>
<evidence type="ECO:0000256" key="7">
    <source>
        <dbReference type="ARBA" id="ARBA00023294"/>
    </source>
</evidence>
<feature type="region of interest" description="Disordered" evidence="9">
    <location>
        <begin position="422"/>
        <end position="453"/>
    </location>
</feature>
<dbReference type="Gene3D" id="3.10.20.90">
    <property type="entry name" value="Phosphatidylinositol 3-kinase Catalytic Subunit, Chain A, domain 1"/>
    <property type="match status" value="1"/>
</dbReference>
<dbReference type="Pfam" id="PF02309">
    <property type="entry name" value="AUX_IAA"/>
    <property type="match status" value="1"/>
</dbReference>
<comment type="similarity">
    <text evidence="2 8">Belongs to the ARF family.</text>
</comment>
<evidence type="ECO:0000256" key="3">
    <source>
        <dbReference type="ARBA" id="ARBA00023015"/>
    </source>
</evidence>
<keyword evidence="3 8" id="KW-0805">Transcription regulation</keyword>
<dbReference type="InterPro" id="IPR015300">
    <property type="entry name" value="DNA-bd_pseudobarrel_sf"/>
</dbReference>
<keyword evidence="4 8" id="KW-0238">DNA-binding</keyword>
<feature type="domain" description="PB1" evidence="11">
    <location>
        <begin position="540"/>
        <end position="632"/>
    </location>
</feature>
<proteinExistence type="inferred from homology"/>